<keyword evidence="2" id="KW-0560">Oxidoreductase</keyword>
<dbReference type="InterPro" id="IPR002347">
    <property type="entry name" value="SDR_fam"/>
</dbReference>
<keyword evidence="4" id="KW-1185">Reference proteome</keyword>
<dbReference type="EMBL" id="SMKW01000115">
    <property type="protein sequence ID" value="TDD36032.1"/>
    <property type="molecule type" value="Genomic_DNA"/>
</dbReference>
<dbReference type="SUPFAM" id="SSF51735">
    <property type="entry name" value="NAD(P)-binding Rossmann-fold domains"/>
    <property type="match status" value="1"/>
</dbReference>
<evidence type="ECO:0000313" key="3">
    <source>
        <dbReference type="EMBL" id="TDD36032.1"/>
    </source>
</evidence>
<proteinExistence type="inferred from homology"/>
<dbReference type="CDD" id="cd05233">
    <property type="entry name" value="SDR_c"/>
    <property type="match status" value="1"/>
</dbReference>
<dbReference type="PANTHER" id="PTHR24321">
    <property type="entry name" value="DEHYDROGENASES, SHORT CHAIN"/>
    <property type="match status" value="1"/>
</dbReference>
<dbReference type="Gene3D" id="3.40.50.720">
    <property type="entry name" value="NAD(P)-binding Rossmann-like Domain"/>
    <property type="match status" value="1"/>
</dbReference>
<dbReference type="AlphaFoldDB" id="A0A4R4XZN1"/>
<dbReference type="InterPro" id="IPR036291">
    <property type="entry name" value="NAD(P)-bd_dom_sf"/>
</dbReference>
<comment type="caution">
    <text evidence="3">The sequence shown here is derived from an EMBL/GenBank/DDBJ whole genome shotgun (WGS) entry which is preliminary data.</text>
</comment>
<comment type="similarity">
    <text evidence="1">Belongs to the short-chain dehydrogenases/reductases (SDR) family.</text>
</comment>
<name>A0A4R4XZN1_9PSEU</name>
<accession>A0A4R4XZN1</accession>
<dbReference type="PANTHER" id="PTHR24321:SF14">
    <property type="entry name" value="SHORT-CHAIN TYPE DEHYDROGENASE_REDUCTASE BLR2146-RELATED"/>
    <property type="match status" value="1"/>
</dbReference>
<dbReference type="PRINTS" id="PR00081">
    <property type="entry name" value="GDHRDH"/>
</dbReference>
<dbReference type="PRINTS" id="PR00080">
    <property type="entry name" value="SDRFAMILY"/>
</dbReference>
<evidence type="ECO:0000313" key="4">
    <source>
        <dbReference type="Proteomes" id="UP000294947"/>
    </source>
</evidence>
<gene>
    <name evidence="3" type="ORF">E1288_42490</name>
</gene>
<evidence type="ECO:0000256" key="2">
    <source>
        <dbReference type="ARBA" id="ARBA00023002"/>
    </source>
</evidence>
<dbReference type="FunFam" id="3.40.50.720:FF:000084">
    <property type="entry name" value="Short-chain dehydrogenase reductase"/>
    <property type="match status" value="1"/>
</dbReference>
<protein>
    <submittedName>
        <fullName evidence="3">SDR family oxidoreductase</fullName>
    </submittedName>
</protein>
<reference evidence="3 4" key="1">
    <citation type="submission" date="2019-03" db="EMBL/GenBank/DDBJ databases">
        <title>Draft genome sequences of novel Actinobacteria.</title>
        <authorList>
            <person name="Sahin N."/>
            <person name="Ay H."/>
            <person name="Saygin H."/>
        </authorList>
    </citation>
    <scope>NUCLEOTIDE SEQUENCE [LARGE SCALE GENOMIC DNA]</scope>
    <source>
        <strain evidence="3 4">7K502</strain>
    </source>
</reference>
<organism evidence="3 4">
    <name type="scientific">Saccharopolyspora elongata</name>
    <dbReference type="NCBI Taxonomy" id="2530387"/>
    <lineage>
        <taxon>Bacteria</taxon>
        <taxon>Bacillati</taxon>
        <taxon>Actinomycetota</taxon>
        <taxon>Actinomycetes</taxon>
        <taxon>Pseudonocardiales</taxon>
        <taxon>Pseudonocardiaceae</taxon>
        <taxon>Saccharopolyspora</taxon>
    </lineage>
</organism>
<dbReference type="OrthoDB" id="7064009at2"/>
<sequence>MRCAWRPCSVPDRRRGGPSEVGVSSFGGKVAIITGATSVEPGGVNIGGAAAAELASCGARVVVASRTIENVERLAAMLNEKHGPGTALAVATDVRSENQVEQLVATAVGAFGGLHVLINVAGIFPVGDGDLASMSVDVWDDVMAVNLRGTMLATKYALPHLREVGGAIVNTASTHAFAGDSGLTAYGATKAAILALTAYTATQYGQEGVRCNAVCPGVTITPPALRLPAVMMGIYRRHVVAPELNGPERLAKLYCFLASDDAGAINGEHVRADNGMLAQQPFVPDMRDLARAAVPDELD</sequence>
<dbReference type="Proteomes" id="UP000294947">
    <property type="component" value="Unassembled WGS sequence"/>
</dbReference>
<dbReference type="Pfam" id="PF13561">
    <property type="entry name" value="adh_short_C2"/>
    <property type="match status" value="1"/>
</dbReference>
<dbReference type="GO" id="GO:0016491">
    <property type="term" value="F:oxidoreductase activity"/>
    <property type="evidence" value="ECO:0007669"/>
    <property type="project" value="UniProtKB-KW"/>
</dbReference>
<evidence type="ECO:0000256" key="1">
    <source>
        <dbReference type="ARBA" id="ARBA00006484"/>
    </source>
</evidence>